<dbReference type="EC" id="3.2.1.55" evidence="12"/>
<evidence type="ECO:0000256" key="1">
    <source>
        <dbReference type="ARBA" id="ARBA00009865"/>
    </source>
</evidence>
<feature type="compositionally biased region" description="Polar residues" evidence="8">
    <location>
        <begin position="796"/>
        <end position="806"/>
    </location>
</feature>
<organism evidence="12 13">
    <name type="scientific">Bifidobacterium longum subsp. suis</name>
    <dbReference type="NCBI Taxonomy" id="1695"/>
    <lineage>
        <taxon>Bacteria</taxon>
        <taxon>Bacillati</taxon>
        <taxon>Actinomycetota</taxon>
        <taxon>Actinomycetes</taxon>
        <taxon>Bifidobacteriales</taxon>
        <taxon>Bifidobacteriaceae</taxon>
        <taxon>Bifidobacterium</taxon>
    </lineage>
</organism>
<feature type="region of interest" description="Disordered" evidence="8">
    <location>
        <begin position="792"/>
        <end position="815"/>
    </location>
</feature>
<evidence type="ECO:0000313" key="12">
    <source>
        <dbReference type="EMBL" id="KFI71455.1"/>
    </source>
</evidence>
<feature type="signal peptide" evidence="10">
    <location>
        <begin position="1"/>
        <end position="33"/>
    </location>
</feature>
<evidence type="ECO:0000256" key="2">
    <source>
        <dbReference type="ARBA" id="ARBA00022651"/>
    </source>
</evidence>
<dbReference type="InterPro" id="IPR006584">
    <property type="entry name" value="Cellulose-bd_IV"/>
</dbReference>
<sequence>MVYNIHILQTRKTGRVVAAAAASVLCCMGAVFPATIGVTAASADEPVELVVNGGFEDDLNGWKSGTVWNSSASSIAVTADDVHGGSGALSVTDRTSSDAGAIQSLDGKVEKGQTYTGSMWVKATEDGEFNITVCSGNGSGCDQIATGTAKAGEWTQISGTGTLGGSGDFTSPSLVIENKYGTSNADFIVDDISVTGSDFGSSFVPPTTGTATAAKAFGDYSNPIIDYWYGADPWAMEYNGRVYIYTTGDGTSVNADGSLNYDYEYDSTGQIKDNSFAQVKTINVLSSDDMVNWRNEGYIRVAGEQGVATWASNSWAPAVAHKTINGKEKFFLYFANGGSGIGVLTSDSPVGPWKDETGELLIKGGTPESAGVVWLFDPAVFVDDDGQGYLYYGGGVPAGEEEHPNTARVIKLSDDMLHTEGEAQAIDAPAMFEDSGIAKIGGTYYYSYCTNFSHDNVIDGNTVGYGNIAYMTSDNPMGPFTYQGEILKNPSTYFGVGGNNHHAMVQLGDQWYMTYHAQTVAKELMNGGNLDAAHGYRNTHLDPITVNEDGSIADIAMTYEGLSSVKNLDAYQDGGIPASTIAWDSGIQNAYDLTSGVRVVDMTTDNSEGQKLSNINNGEWTSLANVDFENNGASSLTVTAAGKAGGILEIRLDGPDSEPVASISIPAGDGSEYADYTTTLEGVTGVHHVVFSFKSDGGANAQDELYDITTYTFTESQDETPSTPVDKSDLQSAVNENSGLNASDYTEESWKVFADALQKAQAVLQDESATEQQVQDALAALNSARAGLKLADDSTDGNADGSNDNASDAVDDTDGVDLAQTGSSVLPGAVIVACLALTGVIVARVRREMR</sequence>
<dbReference type="Pfam" id="PF07554">
    <property type="entry name" value="FIVAR"/>
    <property type="match status" value="1"/>
</dbReference>
<dbReference type="InterPro" id="IPR008979">
    <property type="entry name" value="Galactose-bd-like_sf"/>
</dbReference>
<dbReference type="PANTHER" id="PTHR43772">
    <property type="entry name" value="ENDO-1,4-BETA-XYLANASE"/>
    <property type="match status" value="1"/>
</dbReference>
<dbReference type="CDD" id="cd09003">
    <property type="entry name" value="GH43_XynD-like"/>
    <property type="match status" value="1"/>
</dbReference>
<keyword evidence="9" id="KW-0812">Transmembrane</keyword>
<feature type="transmembrane region" description="Helical" evidence="9">
    <location>
        <begin position="825"/>
        <end position="845"/>
    </location>
</feature>
<evidence type="ECO:0000256" key="7">
    <source>
        <dbReference type="PIRSR" id="PIRSR606710-2"/>
    </source>
</evidence>
<dbReference type="SUPFAM" id="SSF49785">
    <property type="entry name" value="Galactose-binding domain-like"/>
    <property type="match status" value="2"/>
</dbReference>
<evidence type="ECO:0000256" key="3">
    <source>
        <dbReference type="ARBA" id="ARBA00022729"/>
    </source>
</evidence>
<evidence type="ECO:0000256" key="8">
    <source>
        <dbReference type="SAM" id="MobiDB-lite"/>
    </source>
</evidence>
<dbReference type="GO" id="GO:0030246">
    <property type="term" value="F:carbohydrate binding"/>
    <property type="evidence" value="ECO:0007669"/>
    <property type="project" value="InterPro"/>
</dbReference>
<keyword evidence="2 12" id="KW-0624">Polysaccharide degradation</keyword>
<dbReference type="Gene3D" id="2.115.10.20">
    <property type="entry name" value="Glycosyl hydrolase domain, family 43"/>
    <property type="match status" value="1"/>
</dbReference>
<feature type="chain" id="PRO_5039462536" evidence="10">
    <location>
        <begin position="34"/>
        <end position="850"/>
    </location>
</feature>
<keyword evidence="9" id="KW-0472">Membrane</keyword>
<dbReference type="Proteomes" id="UP000029024">
    <property type="component" value="Unassembled WGS sequence"/>
</dbReference>
<dbReference type="CDD" id="cd04084">
    <property type="entry name" value="CBM6_xylanase-like"/>
    <property type="match status" value="1"/>
</dbReference>
<dbReference type="InterPro" id="IPR023296">
    <property type="entry name" value="Glyco_hydro_beta-prop_sf"/>
</dbReference>
<name>A0A087BKA5_BIFLN</name>
<comment type="caution">
    <text evidence="12">The sequence shown here is derived from an EMBL/GenBank/DDBJ whole genome shotgun (WGS) entry which is preliminary data.</text>
</comment>
<dbReference type="AlphaFoldDB" id="A0A087BKA5"/>
<evidence type="ECO:0000259" key="11">
    <source>
        <dbReference type="PROSITE" id="PS51175"/>
    </source>
</evidence>
<gene>
    <name evidence="12" type="ORF">BLSS_1754</name>
</gene>
<keyword evidence="3 10" id="KW-0732">Signal</keyword>
<dbReference type="PROSITE" id="PS51175">
    <property type="entry name" value="CBM6"/>
    <property type="match status" value="1"/>
</dbReference>
<keyword evidence="5" id="KW-0119">Carbohydrate metabolism</keyword>
<evidence type="ECO:0000256" key="9">
    <source>
        <dbReference type="SAM" id="Phobius"/>
    </source>
</evidence>
<dbReference type="InterPro" id="IPR052176">
    <property type="entry name" value="Glycosyl_Hydrlase_43_Enz"/>
</dbReference>
<dbReference type="InterPro" id="IPR005084">
    <property type="entry name" value="CBM6"/>
</dbReference>
<dbReference type="SMART" id="SM00606">
    <property type="entry name" value="CBD_IV"/>
    <property type="match status" value="1"/>
</dbReference>
<dbReference type="Pfam" id="PF04616">
    <property type="entry name" value="Glyco_hydro_43"/>
    <property type="match status" value="1"/>
</dbReference>
<dbReference type="EMBL" id="JGZA01000009">
    <property type="protein sequence ID" value="KFI71455.1"/>
    <property type="molecule type" value="Genomic_DNA"/>
</dbReference>
<feature type="site" description="Important for catalytic activity, responsible for pKa modulation of the active site Glu and correct orientation of both the proton donor and substrate" evidence="7">
    <location>
        <position position="377"/>
    </location>
</feature>
<evidence type="ECO:0000256" key="4">
    <source>
        <dbReference type="ARBA" id="ARBA00022801"/>
    </source>
</evidence>
<dbReference type="Gene3D" id="1.20.1270.70">
    <property type="entry name" value="Designed single chain three-helix bundle"/>
    <property type="match status" value="1"/>
</dbReference>
<dbReference type="InterPro" id="IPR003305">
    <property type="entry name" value="CenC_carb-bd"/>
</dbReference>
<dbReference type="PANTHER" id="PTHR43772:SF2">
    <property type="entry name" value="PUTATIVE (AFU_ORTHOLOGUE AFUA_2G04480)-RELATED"/>
    <property type="match status" value="1"/>
</dbReference>
<reference evidence="12 13" key="1">
    <citation type="submission" date="2014-03" db="EMBL/GenBank/DDBJ databases">
        <title>Genomics of Bifidobacteria.</title>
        <authorList>
            <person name="Ventura M."/>
            <person name="Milani C."/>
            <person name="Lugli G.A."/>
        </authorList>
    </citation>
    <scope>NUCLEOTIDE SEQUENCE [LARGE SCALE GENOMIC DNA]</scope>
    <source>
        <strain evidence="12 13">LMG 21814</strain>
    </source>
</reference>
<dbReference type="GO" id="GO:0046556">
    <property type="term" value="F:alpha-L-arabinofuranosidase activity"/>
    <property type="evidence" value="ECO:0007669"/>
    <property type="project" value="UniProtKB-EC"/>
</dbReference>
<evidence type="ECO:0000313" key="13">
    <source>
        <dbReference type="Proteomes" id="UP000029024"/>
    </source>
</evidence>
<evidence type="ECO:0000256" key="10">
    <source>
        <dbReference type="SAM" id="SignalP"/>
    </source>
</evidence>
<dbReference type="Gene3D" id="2.60.120.260">
    <property type="entry name" value="Galactose-binding domain-like"/>
    <property type="match status" value="2"/>
</dbReference>
<comment type="similarity">
    <text evidence="1">Belongs to the glycosyl hydrolase 43 family.</text>
</comment>
<keyword evidence="6 12" id="KW-0326">Glycosidase</keyword>
<dbReference type="RefSeq" id="WP_080771057.1">
    <property type="nucleotide sequence ID" value="NZ_JGZA01000009.1"/>
</dbReference>
<proteinExistence type="inferred from homology"/>
<feature type="domain" description="CBM6" evidence="11">
    <location>
        <begin position="579"/>
        <end position="714"/>
    </location>
</feature>
<dbReference type="SUPFAM" id="SSF75005">
    <property type="entry name" value="Arabinanase/levansucrase/invertase"/>
    <property type="match status" value="1"/>
</dbReference>
<accession>A0A087BKA5</accession>
<keyword evidence="4 12" id="KW-0378">Hydrolase</keyword>
<keyword evidence="9" id="KW-1133">Transmembrane helix</keyword>
<protein>
    <submittedName>
        <fullName evidence="12">Endo-1,4-beta-xylanase</fullName>
        <ecNumber evidence="12">3.2.1.55</ecNumber>
    </submittedName>
</protein>
<dbReference type="Pfam" id="PF02018">
    <property type="entry name" value="CBM_4_9"/>
    <property type="match status" value="1"/>
</dbReference>
<keyword evidence="2 12" id="KW-0858">Xylan degradation</keyword>
<dbReference type="GO" id="GO:0045493">
    <property type="term" value="P:xylan catabolic process"/>
    <property type="evidence" value="ECO:0007669"/>
    <property type="project" value="UniProtKB-KW"/>
</dbReference>
<dbReference type="Pfam" id="PF03422">
    <property type="entry name" value="CBM_6"/>
    <property type="match status" value="1"/>
</dbReference>
<evidence type="ECO:0000256" key="5">
    <source>
        <dbReference type="ARBA" id="ARBA00023277"/>
    </source>
</evidence>
<dbReference type="InterPro" id="IPR006710">
    <property type="entry name" value="Glyco_hydro_43"/>
</dbReference>
<evidence type="ECO:0000256" key="6">
    <source>
        <dbReference type="ARBA" id="ARBA00023295"/>
    </source>
</evidence>